<dbReference type="Proteomes" id="UP000721236">
    <property type="component" value="Unassembled WGS sequence"/>
</dbReference>
<comment type="caution">
    <text evidence="2">The sequence shown here is derived from an EMBL/GenBank/DDBJ whole genome shotgun (WGS) entry which is preliminary data.</text>
</comment>
<proteinExistence type="predicted"/>
<reference evidence="2 3" key="1">
    <citation type="submission" date="2021-08" db="EMBL/GenBank/DDBJ databases">
        <authorList>
            <person name="Peeters C."/>
        </authorList>
    </citation>
    <scope>NUCLEOTIDE SEQUENCE [LARGE SCALE GENOMIC DNA]</scope>
    <source>
        <strain evidence="2 3">LMG 21510</strain>
    </source>
</reference>
<keyword evidence="3" id="KW-1185">Reference proteome</keyword>
<feature type="signal peptide" evidence="1">
    <location>
        <begin position="1"/>
        <end position="50"/>
    </location>
</feature>
<sequence length="184" mass="19212">MDFISFCRSRGRFSVTTARRSVSACAMAFGAVAAVAAVAAMALAPTATQAQEASSPGAIPHSPATPAAAASAPAGTPAELVIRTIGAVSYVCGGVADDEQRQLASREKNFNMGLLFTEGARGEYLSDVEVRLVRDGHEAAKFRASGPRCLIKAPEGSYNVHAVYNGQPKTVVVKTGTRNAQIRW</sequence>
<evidence type="ECO:0000313" key="3">
    <source>
        <dbReference type="Proteomes" id="UP000721236"/>
    </source>
</evidence>
<protein>
    <submittedName>
        <fullName evidence="2">Uncharacterized protein</fullName>
    </submittedName>
</protein>
<feature type="chain" id="PRO_5045867971" evidence="1">
    <location>
        <begin position="51"/>
        <end position="184"/>
    </location>
</feature>
<gene>
    <name evidence="2" type="ORF">LMG21510_04102</name>
</gene>
<organism evidence="2 3">
    <name type="scientific">Cupriavidus respiraculi</name>
    <dbReference type="NCBI Taxonomy" id="195930"/>
    <lineage>
        <taxon>Bacteria</taxon>
        <taxon>Pseudomonadati</taxon>
        <taxon>Pseudomonadota</taxon>
        <taxon>Betaproteobacteria</taxon>
        <taxon>Burkholderiales</taxon>
        <taxon>Burkholderiaceae</taxon>
        <taxon>Cupriavidus</taxon>
    </lineage>
</organism>
<name>A0ABM8XKJ5_9BURK</name>
<dbReference type="EMBL" id="CAJZAH010000005">
    <property type="protein sequence ID" value="CAG9180715.1"/>
    <property type="molecule type" value="Genomic_DNA"/>
</dbReference>
<keyword evidence="1" id="KW-0732">Signal</keyword>
<evidence type="ECO:0000313" key="2">
    <source>
        <dbReference type="EMBL" id="CAG9180715.1"/>
    </source>
</evidence>
<evidence type="ECO:0000256" key="1">
    <source>
        <dbReference type="SAM" id="SignalP"/>
    </source>
</evidence>
<accession>A0ABM8XKJ5</accession>